<accession>E6MY13</accession>
<feature type="region of interest" description="Disordered" evidence="1">
    <location>
        <begin position="1"/>
        <end position="22"/>
    </location>
</feature>
<dbReference type="Proteomes" id="UP000032707">
    <property type="component" value="Unassembled WGS sequence"/>
</dbReference>
<protein>
    <submittedName>
        <fullName evidence="2">IS1106 transposase domain protein</fullName>
    </submittedName>
</protein>
<comment type="caution">
    <text evidence="2">The sequence shown here is derived from an EMBL/GenBank/DDBJ whole genome shotgun (WGS) entry which is preliminary data.</text>
</comment>
<sequence>MQNGIMRKACRNRPLTEAQTKRNRYLSKTRYSGLNLNQDKATKPQTVQIVRNRFTWCFSTLENRSL</sequence>
<dbReference type="EMBL" id="AEQZ01000029">
    <property type="protein sequence ID" value="EFV63569.1"/>
    <property type="molecule type" value="Genomic_DNA"/>
</dbReference>
<organism evidence="2 3">
    <name type="scientific">Neisseria meningitidis serogroup B / serotype 15 (strain H44/76)</name>
    <dbReference type="NCBI Taxonomy" id="909420"/>
    <lineage>
        <taxon>Bacteria</taxon>
        <taxon>Pseudomonadati</taxon>
        <taxon>Pseudomonadota</taxon>
        <taxon>Betaproteobacteria</taxon>
        <taxon>Neisseriales</taxon>
        <taxon>Neisseriaceae</taxon>
        <taxon>Neisseria</taxon>
    </lineage>
</organism>
<dbReference type="PATRIC" id="fig|909420.4.peg.1635"/>
<name>E6MY13_NEIMH</name>
<dbReference type="AlphaFoldDB" id="E6MY13"/>
<evidence type="ECO:0000256" key="1">
    <source>
        <dbReference type="SAM" id="MobiDB-lite"/>
    </source>
</evidence>
<evidence type="ECO:0000313" key="2">
    <source>
        <dbReference type="EMBL" id="EFV63569.1"/>
    </source>
</evidence>
<evidence type="ECO:0000313" key="3">
    <source>
        <dbReference type="Proteomes" id="UP000032707"/>
    </source>
</evidence>
<reference evidence="2 3" key="1">
    <citation type="journal article" date="2011" name="J. Bacteriol.">
        <title>Genome sequence of Neisseria meningitidis serogroup B strain H44/76.</title>
        <authorList>
            <person name="Piet J.R."/>
            <person name="Huis In 't Veld R.A."/>
            <person name="van Schaik B.D."/>
            <person name="van Kampen A.H."/>
            <person name="Baas F."/>
            <person name="van de Beek D."/>
            <person name="Pannekoek Y."/>
            <person name="van der Ende A."/>
        </authorList>
    </citation>
    <scope>NUCLEOTIDE SEQUENCE [LARGE SCALE GENOMIC DNA]</scope>
    <source>
        <strain evidence="2 3">H44/76</strain>
    </source>
</reference>
<gene>
    <name evidence="2" type="ORF">NMH_1253</name>
</gene>
<proteinExistence type="predicted"/>